<dbReference type="Pfam" id="PF13399">
    <property type="entry name" value="LytR_C"/>
    <property type="match status" value="1"/>
</dbReference>
<evidence type="ECO:0000256" key="1">
    <source>
        <dbReference type="ARBA" id="ARBA00006068"/>
    </source>
</evidence>
<feature type="transmembrane region" description="Helical" evidence="2">
    <location>
        <begin position="31"/>
        <end position="49"/>
    </location>
</feature>
<feature type="domain" description="Cell envelope-related transcriptional attenuator" evidence="3">
    <location>
        <begin position="110"/>
        <end position="277"/>
    </location>
</feature>
<dbReference type="InterPro" id="IPR027381">
    <property type="entry name" value="LytR/CpsA/Psr_C"/>
</dbReference>
<evidence type="ECO:0000259" key="4">
    <source>
        <dbReference type="Pfam" id="PF13399"/>
    </source>
</evidence>
<dbReference type="Gene3D" id="3.30.70.2390">
    <property type="match status" value="1"/>
</dbReference>
<dbReference type="Pfam" id="PF03816">
    <property type="entry name" value="LytR_cpsA_psr"/>
    <property type="match status" value="1"/>
</dbReference>
<feature type="domain" description="LytR/CpsA/Psr regulator C-terminal" evidence="4">
    <location>
        <begin position="383"/>
        <end position="434"/>
    </location>
</feature>
<dbReference type="Proteomes" id="UP000178367">
    <property type="component" value="Unassembled WGS sequence"/>
</dbReference>
<comment type="similarity">
    <text evidence="1">Belongs to the LytR/CpsA/Psr (LCP) family.</text>
</comment>
<keyword evidence="2" id="KW-0472">Membrane</keyword>
<dbReference type="Gene3D" id="3.40.630.190">
    <property type="entry name" value="LCP protein"/>
    <property type="match status" value="1"/>
</dbReference>
<accession>A0A1F5SHR5</accession>
<reference evidence="5 6" key="1">
    <citation type="journal article" date="2016" name="Nat. Commun.">
        <title>Thousands of microbial genomes shed light on interconnected biogeochemical processes in an aquifer system.</title>
        <authorList>
            <person name="Anantharaman K."/>
            <person name="Brown C.T."/>
            <person name="Hug L.A."/>
            <person name="Sharon I."/>
            <person name="Castelle C.J."/>
            <person name="Probst A.J."/>
            <person name="Thomas B.C."/>
            <person name="Singh A."/>
            <person name="Wilkins M.J."/>
            <person name="Karaoz U."/>
            <person name="Brodie E.L."/>
            <person name="Williams K.H."/>
            <person name="Hubbard S.S."/>
            <person name="Banfield J.F."/>
        </authorList>
    </citation>
    <scope>NUCLEOTIDE SEQUENCE [LARGE SCALE GENOMIC DNA]</scope>
</reference>
<organism evidence="5 6">
    <name type="scientific">Candidatus Falkowbacteria bacterium RIFOXYA2_FULL_47_19</name>
    <dbReference type="NCBI Taxonomy" id="1797994"/>
    <lineage>
        <taxon>Bacteria</taxon>
        <taxon>Candidatus Falkowiibacteriota</taxon>
    </lineage>
</organism>
<protein>
    <recommendedName>
        <fullName evidence="7">Cell envelope-related transcriptional attenuator domain-containing protein</fullName>
    </recommendedName>
</protein>
<evidence type="ECO:0000256" key="2">
    <source>
        <dbReference type="SAM" id="Phobius"/>
    </source>
</evidence>
<evidence type="ECO:0000313" key="5">
    <source>
        <dbReference type="EMBL" id="OGF26235.1"/>
    </source>
</evidence>
<dbReference type="InterPro" id="IPR050922">
    <property type="entry name" value="LytR/CpsA/Psr_CW_biosynth"/>
</dbReference>
<dbReference type="InterPro" id="IPR004474">
    <property type="entry name" value="LytR_CpsA_psr"/>
</dbReference>
<keyword evidence="2" id="KW-1133">Transmembrane helix</keyword>
<comment type="caution">
    <text evidence="5">The sequence shown here is derived from an EMBL/GenBank/DDBJ whole genome shotgun (WGS) entry which is preliminary data.</text>
</comment>
<dbReference type="NCBIfam" id="TIGR00350">
    <property type="entry name" value="lytR_cpsA_psr"/>
    <property type="match status" value="1"/>
</dbReference>
<gene>
    <name evidence="5" type="ORF">A2227_03035</name>
</gene>
<dbReference type="AlphaFoldDB" id="A0A1F5SHR5"/>
<dbReference type="EMBL" id="MFGB01000016">
    <property type="protein sequence ID" value="OGF26235.1"/>
    <property type="molecule type" value="Genomic_DNA"/>
</dbReference>
<name>A0A1F5SHR5_9BACT</name>
<proteinExistence type="inferred from homology"/>
<evidence type="ECO:0008006" key="7">
    <source>
        <dbReference type="Google" id="ProtNLM"/>
    </source>
</evidence>
<dbReference type="PANTHER" id="PTHR33392">
    <property type="entry name" value="POLYISOPRENYL-TEICHOIC ACID--PEPTIDOGLYCAN TEICHOIC ACID TRANSFERASE TAGU"/>
    <property type="match status" value="1"/>
</dbReference>
<evidence type="ECO:0000259" key="3">
    <source>
        <dbReference type="Pfam" id="PF03816"/>
    </source>
</evidence>
<dbReference type="PANTHER" id="PTHR33392:SF6">
    <property type="entry name" value="POLYISOPRENYL-TEICHOIC ACID--PEPTIDOGLYCAN TEICHOIC ACID TRANSFERASE TAGU"/>
    <property type="match status" value="1"/>
</dbReference>
<dbReference type="STRING" id="1797994.A2227_03035"/>
<evidence type="ECO:0000313" key="6">
    <source>
        <dbReference type="Proteomes" id="UP000178367"/>
    </source>
</evidence>
<keyword evidence="2" id="KW-0812">Transmembrane</keyword>
<sequence>MDINLYKPKKDEISLSEIVKVRQEKRKTAKILKISIFSAIFVITCLAVFSSQVLVSNQSSTSWLANLPIIKQIRSLAESADHHLKGEKEDRINILLLGMGGKNHEGGYLTDTIILLSLEPSTKKVAMVSIPRDLAVSVEDLGLKKINAVNALAETEQEGSGSLAVSQAISDILNIPIDYYVRVDFAGFIKIIDDLGGVKVYVDNTVNDLEYPIAGRESADDYASRFEHLYIEKGWQEMDGSLALKYARSRHSAGIEGSDFARARRQQKVIAAVKDKLLSARTLLNPIKISQILGDLNDHISTNLKIWELIKLWDMFGSVDQKNIINKVLDNSESGLLLNTVSDGGAYILLPRSGDFSEIEYMINNIFSDAPEEIKNNITQERATIEVRNGTWINGLASKMTVDLERYGFTVIRVGNSSRQNFQKSVIYDLTYGEKEKSMSLLKEKTGANVSFGLPQWLIDDIDREMGNEKNPIQPDFILVLGQDADSTNSGKENQENTAE</sequence>